<reference evidence="2" key="1">
    <citation type="journal article" date="2021" name="PeerJ">
        <title>Extensive microbial diversity within the chicken gut microbiome revealed by metagenomics and culture.</title>
        <authorList>
            <person name="Gilroy R."/>
            <person name="Ravi A."/>
            <person name="Getino M."/>
            <person name="Pursley I."/>
            <person name="Horton D.L."/>
            <person name="Alikhan N.F."/>
            <person name="Baker D."/>
            <person name="Gharbi K."/>
            <person name="Hall N."/>
            <person name="Watson M."/>
            <person name="Adriaenssens E.M."/>
            <person name="Foster-Nyarko E."/>
            <person name="Jarju S."/>
            <person name="Secka A."/>
            <person name="Antonio M."/>
            <person name="Oren A."/>
            <person name="Chaudhuri R.R."/>
            <person name="La Ragione R."/>
            <person name="Hildebrand F."/>
            <person name="Pallen M.J."/>
        </authorList>
    </citation>
    <scope>NUCLEOTIDE SEQUENCE</scope>
    <source>
        <strain evidence="2">ChiHecolR3B27-1887</strain>
    </source>
</reference>
<dbReference type="PANTHER" id="PTHR43797:SF2">
    <property type="entry name" value="HOMOCYSTEINE_CYSTEINE SYNTHASE"/>
    <property type="match status" value="1"/>
</dbReference>
<sequence length="372" mass="40084">MKTYPLASRSLEEALELQFKTVDSITRHFTGFELLCLGDLGVRRDIGRPAQTSLVERVFAETFDAEDAALVRGAGTGSLRWSMLAAFGQGATVLVHDAPIYPTTRHSLDSMGCVTLSADFNEPDALARACEVHAEKIDGVLVQHSRQRPDDRYRLGEVIARVRDVLPDVPVVSDDNYMAARARALGCQLGASLSTFSCFKLLGPEGVGAVIGTAEMVDRVRKLQYSGGSQVQGHEAMAALRGLVYAPVALATADRVRREVVERLCSGEVPHVVDAALANAESGDVLVEFDGDIAERVLELAPAMGAAPHPVGCESKYEICPLFYRVSSTFLSERPSWGKRVIRITVMRAGASTVIKILNKIMAAVDGAARSV</sequence>
<dbReference type="InterPro" id="IPR006235">
    <property type="entry name" value="OAc-hSer/O-AcSer_sulfhydrylase"/>
</dbReference>
<dbReference type="Proteomes" id="UP000824029">
    <property type="component" value="Unassembled WGS sequence"/>
</dbReference>
<dbReference type="InterPro" id="IPR054718">
    <property type="entry name" value="YhfS-like_C"/>
</dbReference>
<dbReference type="PANTHER" id="PTHR43797">
    <property type="entry name" value="HOMOCYSTEINE/CYSTEINE SYNTHASE"/>
    <property type="match status" value="1"/>
</dbReference>
<reference evidence="2" key="2">
    <citation type="submission" date="2021-04" db="EMBL/GenBank/DDBJ databases">
        <authorList>
            <person name="Gilroy R."/>
        </authorList>
    </citation>
    <scope>NUCLEOTIDE SEQUENCE</scope>
    <source>
        <strain evidence="2">ChiHecolR3B27-1887</strain>
    </source>
</reference>
<evidence type="ECO:0000259" key="1">
    <source>
        <dbReference type="Pfam" id="PF22475"/>
    </source>
</evidence>
<dbReference type="GO" id="GO:0071269">
    <property type="term" value="P:L-homocysteine biosynthetic process"/>
    <property type="evidence" value="ECO:0007669"/>
    <property type="project" value="TreeGrafter"/>
</dbReference>
<dbReference type="GO" id="GO:0005737">
    <property type="term" value="C:cytoplasm"/>
    <property type="evidence" value="ECO:0007669"/>
    <property type="project" value="TreeGrafter"/>
</dbReference>
<dbReference type="Gene3D" id="3.90.1150.130">
    <property type="match status" value="1"/>
</dbReference>
<dbReference type="GO" id="GO:0004124">
    <property type="term" value="F:cysteine synthase activity"/>
    <property type="evidence" value="ECO:0007669"/>
    <property type="project" value="TreeGrafter"/>
</dbReference>
<dbReference type="GO" id="GO:0008483">
    <property type="term" value="F:transaminase activity"/>
    <property type="evidence" value="ECO:0007669"/>
    <property type="project" value="UniProtKB-KW"/>
</dbReference>
<dbReference type="EMBL" id="DXBZ01000169">
    <property type="protein sequence ID" value="HIZ19207.1"/>
    <property type="molecule type" value="Genomic_DNA"/>
</dbReference>
<dbReference type="GO" id="GO:0003961">
    <property type="term" value="F:O-acetylhomoserine aminocarboxypropyltransferase activity"/>
    <property type="evidence" value="ECO:0007669"/>
    <property type="project" value="TreeGrafter"/>
</dbReference>
<feature type="domain" description="YhfS-like C-terminal" evidence="1">
    <location>
        <begin position="259"/>
        <end position="358"/>
    </location>
</feature>
<keyword evidence="2" id="KW-0032">Aminotransferase</keyword>
<dbReference type="InterPro" id="IPR015424">
    <property type="entry name" value="PyrdxlP-dep_Trfase"/>
</dbReference>
<comment type="caution">
    <text evidence="2">The sequence shown here is derived from an EMBL/GenBank/DDBJ whole genome shotgun (WGS) entry which is preliminary data.</text>
</comment>
<evidence type="ECO:0000313" key="3">
    <source>
        <dbReference type="Proteomes" id="UP000824029"/>
    </source>
</evidence>
<organism evidence="2 3">
    <name type="scientific">Candidatus Olsenella stercoravium</name>
    <dbReference type="NCBI Taxonomy" id="2838713"/>
    <lineage>
        <taxon>Bacteria</taxon>
        <taxon>Bacillati</taxon>
        <taxon>Actinomycetota</taxon>
        <taxon>Coriobacteriia</taxon>
        <taxon>Coriobacteriales</taxon>
        <taxon>Atopobiaceae</taxon>
        <taxon>Olsenella</taxon>
    </lineage>
</organism>
<keyword evidence="2" id="KW-0808">Transferase</keyword>
<dbReference type="AlphaFoldDB" id="A0A9D2DLE6"/>
<accession>A0A9D2DLE6</accession>
<gene>
    <name evidence="2" type="ORF">IAA22_08895</name>
</gene>
<dbReference type="GO" id="GO:0006535">
    <property type="term" value="P:cysteine biosynthetic process from serine"/>
    <property type="evidence" value="ECO:0007669"/>
    <property type="project" value="TreeGrafter"/>
</dbReference>
<proteinExistence type="predicted"/>
<dbReference type="InterPro" id="IPR015421">
    <property type="entry name" value="PyrdxlP-dep_Trfase_major"/>
</dbReference>
<protein>
    <submittedName>
        <fullName evidence="2">Aminotransferase</fullName>
    </submittedName>
</protein>
<evidence type="ECO:0000313" key="2">
    <source>
        <dbReference type="EMBL" id="HIZ19207.1"/>
    </source>
</evidence>
<name>A0A9D2DLE6_9ACTN</name>
<dbReference type="SUPFAM" id="SSF53383">
    <property type="entry name" value="PLP-dependent transferases"/>
    <property type="match status" value="1"/>
</dbReference>
<dbReference type="Pfam" id="PF22475">
    <property type="entry name" value="YhfS-like_C"/>
    <property type="match status" value="1"/>
</dbReference>
<dbReference type="Gene3D" id="3.40.640.10">
    <property type="entry name" value="Type I PLP-dependent aspartate aminotransferase-like (Major domain)"/>
    <property type="match status" value="1"/>
</dbReference>